<sequence length="243" mass="27315">MVPSRRSPEPRAESLLERLRERVRETDANGERRLPPERELARELDVGRRSVRDALARLEAEGIIWRKRGVGTVITAGPSRRSAPISVDDIRRHTSPGELMDSRLVLEPGIAALAALNATSADLENLHRCLARTKTVTDHQAWEKWDGALHQAIGQASHNGLIERLYDLLNVARSHTEWGRLRKSSLTPQLQATYTRQHEAVIKAITDRDPEQAAVSMREHLTTVRNTLFKQWDWGAGGDVGAR</sequence>
<gene>
    <name evidence="5" type="ORF">DEM34_16725</name>
</gene>
<keyword evidence="3" id="KW-0804">Transcription</keyword>
<dbReference type="InterPro" id="IPR036390">
    <property type="entry name" value="WH_DNA-bd_sf"/>
</dbReference>
<dbReference type="Pfam" id="PF07729">
    <property type="entry name" value="FCD"/>
    <property type="match status" value="1"/>
</dbReference>
<dbReference type="PROSITE" id="PS50949">
    <property type="entry name" value="HTH_GNTR"/>
    <property type="match status" value="1"/>
</dbReference>
<dbReference type="AlphaFoldDB" id="A0A2U2MWX3"/>
<evidence type="ECO:0000259" key="4">
    <source>
        <dbReference type="PROSITE" id="PS50949"/>
    </source>
</evidence>
<dbReference type="Gene3D" id="1.20.120.530">
    <property type="entry name" value="GntR ligand-binding domain-like"/>
    <property type="match status" value="1"/>
</dbReference>
<dbReference type="InterPro" id="IPR008920">
    <property type="entry name" value="TF_FadR/GntR_C"/>
</dbReference>
<dbReference type="InterPro" id="IPR011711">
    <property type="entry name" value="GntR_C"/>
</dbReference>
<proteinExistence type="predicted"/>
<dbReference type="CDD" id="cd07377">
    <property type="entry name" value="WHTH_GntR"/>
    <property type="match status" value="1"/>
</dbReference>
<keyword evidence="6" id="KW-1185">Reference proteome</keyword>
<evidence type="ECO:0000256" key="3">
    <source>
        <dbReference type="ARBA" id="ARBA00023163"/>
    </source>
</evidence>
<accession>A0A2U2MWX3</accession>
<dbReference type="SMART" id="SM00345">
    <property type="entry name" value="HTH_GNTR"/>
    <property type="match status" value="1"/>
</dbReference>
<dbReference type="InterPro" id="IPR000524">
    <property type="entry name" value="Tscrpt_reg_HTH_GntR"/>
</dbReference>
<dbReference type="Pfam" id="PF00392">
    <property type="entry name" value="GntR"/>
    <property type="match status" value="1"/>
</dbReference>
<evidence type="ECO:0000256" key="1">
    <source>
        <dbReference type="ARBA" id="ARBA00023015"/>
    </source>
</evidence>
<dbReference type="InterPro" id="IPR036388">
    <property type="entry name" value="WH-like_DNA-bd_sf"/>
</dbReference>
<dbReference type="SUPFAM" id="SSF48008">
    <property type="entry name" value="GntR ligand-binding domain-like"/>
    <property type="match status" value="1"/>
</dbReference>
<dbReference type="GO" id="GO:0003700">
    <property type="term" value="F:DNA-binding transcription factor activity"/>
    <property type="evidence" value="ECO:0007669"/>
    <property type="project" value="InterPro"/>
</dbReference>
<keyword evidence="1" id="KW-0805">Transcription regulation</keyword>
<name>A0A2U2MWX3_9GAMM</name>
<feature type="domain" description="HTH gntR-type" evidence="4">
    <location>
        <begin position="9"/>
        <end position="77"/>
    </location>
</feature>
<organism evidence="5 6">
    <name type="scientific">Sediminicurvatus halobius</name>
    <dbReference type="NCBI Taxonomy" id="2182432"/>
    <lineage>
        <taxon>Bacteria</taxon>
        <taxon>Pseudomonadati</taxon>
        <taxon>Pseudomonadota</taxon>
        <taxon>Gammaproteobacteria</taxon>
        <taxon>Chromatiales</taxon>
        <taxon>Ectothiorhodospiraceae</taxon>
        <taxon>Sediminicurvatus</taxon>
    </lineage>
</organism>
<dbReference type="Gene3D" id="1.10.10.10">
    <property type="entry name" value="Winged helix-like DNA-binding domain superfamily/Winged helix DNA-binding domain"/>
    <property type="match status" value="1"/>
</dbReference>
<dbReference type="EMBL" id="QFFI01000037">
    <property type="protein sequence ID" value="PWG61361.1"/>
    <property type="molecule type" value="Genomic_DNA"/>
</dbReference>
<protein>
    <submittedName>
        <fullName evidence="5">GntR family transcriptional regulator</fullName>
    </submittedName>
</protein>
<dbReference type="Proteomes" id="UP000245474">
    <property type="component" value="Unassembled WGS sequence"/>
</dbReference>
<keyword evidence="2" id="KW-0238">DNA-binding</keyword>
<comment type="caution">
    <text evidence="5">The sequence shown here is derived from an EMBL/GenBank/DDBJ whole genome shotgun (WGS) entry which is preliminary data.</text>
</comment>
<dbReference type="PRINTS" id="PR00035">
    <property type="entry name" value="HTHGNTR"/>
</dbReference>
<evidence type="ECO:0000256" key="2">
    <source>
        <dbReference type="ARBA" id="ARBA00023125"/>
    </source>
</evidence>
<dbReference type="SUPFAM" id="SSF46785">
    <property type="entry name" value="Winged helix' DNA-binding domain"/>
    <property type="match status" value="1"/>
</dbReference>
<dbReference type="GO" id="GO:0003677">
    <property type="term" value="F:DNA binding"/>
    <property type="evidence" value="ECO:0007669"/>
    <property type="project" value="UniProtKB-KW"/>
</dbReference>
<reference evidence="5 6" key="1">
    <citation type="submission" date="2018-05" db="EMBL/GenBank/DDBJ databases">
        <title>Spiribacter halobius sp. nov., a moderately halophilic bacterium isolated from marine solar saltern.</title>
        <authorList>
            <person name="Zheng W.-S."/>
            <person name="Lu D.-C."/>
            <person name="Du Z.-J."/>
        </authorList>
    </citation>
    <scope>NUCLEOTIDE SEQUENCE [LARGE SCALE GENOMIC DNA]</scope>
    <source>
        <strain evidence="5 6">E85</strain>
    </source>
</reference>
<dbReference type="SMART" id="SM00895">
    <property type="entry name" value="FCD"/>
    <property type="match status" value="1"/>
</dbReference>
<dbReference type="PANTHER" id="PTHR43537:SF5">
    <property type="entry name" value="UXU OPERON TRANSCRIPTIONAL REGULATOR"/>
    <property type="match status" value="1"/>
</dbReference>
<evidence type="ECO:0000313" key="5">
    <source>
        <dbReference type="EMBL" id="PWG61361.1"/>
    </source>
</evidence>
<evidence type="ECO:0000313" key="6">
    <source>
        <dbReference type="Proteomes" id="UP000245474"/>
    </source>
</evidence>
<dbReference type="PANTHER" id="PTHR43537">
    <property type="entry name" value="TRANSCRIPTIONAL REGULATOR, GNTR FAMILY"/>
    <property type="match status" value="1"/>
</dbReference>